<dbReference type="AlphaFoldDB" id="A0A9P0ZMG6"/>
<comment type="caution">
    <text evidence="2">The sequence shown here is derived from an EMBL/GenBank/DDBJ whole genome shotgun (WGS) entry which is preliminary data.</text>
</comment>
<sequence length="115" mass="13301">MNHPQQEQSKRPNMVETVLMDEEVFTSPAQTTLIQHTTKHHRKGQSHSAQSNHLNAHQGQKRGNTERITQRDRKEKRRKVSLSQSLSPYSLSLTEDLNPLKRKKRALSTRAAREP</sequence>
<name>A0A9P0ZMG6_CUSEU</name>
<evidence type="ECO:0000256" key="1">
    <source>
        <dbReference type="SAM" id="MobiDB-lite"/>
    </source>
</evidence>
<feature type="compositionally biased region" description="Low complexity" evidence="1">
    <location>
        <begin position="81"/>
        <end position="93"/>
    </location>
</feature>
<feature type="compositionally biased region" description="Basic and acidic residues" evidence="1">
    <location>
        <begin position="63"/>
        <end position="73"/>
    </location>
</feature>
<organism evidence="2 3">
    <name type="scientific">Cuscuta europaea</name>
    <name type="common">European dodder</name>
    <dbReference type="NCBI Taxonomy" id="41803"/>
    <lineage>
        <taxon>Eukaryota</taxon>
        <taxon>Viridiplantae</taxon>
        <taxon>Streptophyta</taxon>
        <taxon>Embryophyta</taxon>
        <taxon>Tracheophyta</taxon>
        <taxon>Spermatophyta</taxon>
        <taxon>Magnoliopsida</taxon>
        <taxon>eudicotyledons</taxon>
        <taxon>Gunneridae</taxon>
        <taxon>Pentapetalae</taxon>
        <taxon>asterids</taxon>
        <taxon>lamiids</taxon>
        <taxon>Solanales</taxon>
        <taxon>Convolvulaceae</taxon>
        <taxon>Cuscuteae</taxon>
        <taxon>Cuscuta</taxon>
        <taxon>Cuscuta subgen. Cuscuta</taxon>
    </lineage>
</organism>
<keyword evidence="3" id="KW-1185">Reference proteome</keyword>
<feature type="region of interest" description="Disordered" evidence="1">
    <location>
        <begin position="28"/>
        <end position="115"/>
    </location>
</feature>
<proteinExistence type="predicted"/>
<protein>
    <submittedName>
        <fullName evidence="2">Uncharacterized protein</fullName>
    </submittedName>
</protein>
<gene>
    <name evidence="2" type="ORF">CEURO_LOCUS16919</name>
</gene>
<feature type="compositionally biased region" description="Polar residues" evidence="1">
    <location>
        <begin position="46"/>
        <end position="62"/>
    </location>
</feature>
<evidence type="ECO:0000313" key="2">
    <source>
        <dbReference type="EMBL" id="CAH9105489.1"/>
    </source>
</evidence>
<evidence type="ECO:0000313" key="3">
    <source>
        <dbReference type="Proteomes" id="UP001152484"/>
    </source>
</evidence>
<reference evidence="2" key="1">
    <citation type="submission" date="2022-07" db="EMBL/GenBank/DDBJ databases">
        <authorList>
            <person name="Macas J."/>
            <person name="Novak P."/>
            <person name="Neumann P."/>
        </authorList>
    </citation>
    <scope>NUCLEOTIDE SEQUENCE</scope>
</reference>
<accession>A0A9P0ZMG6</accession>
<dbReference type="Proteomes" id="UP001152484">
    <property type="component" value="Unassembled WGS sequence"/>
</dbReference>
<dbReference type="EMBL" id="CAMAPE010000048">
    <property type="protein sequence ID" value="CAH9105489.1"/>
    <property type="molecule type" value="Genomic_DNA"/>
</dbReference>